<sequence>MLCVDKIYDKAFYQERKFGTTIRRVAFISSNLTV</sequence>
<evidence type="ECO:0000313" key="2">
    <source>
        <dbReference type="Proteomes" id="UP000003773"/>
    </source>
</evidence>
<gene>
    <name evidence="1" type="ORF">BIFADO_01740</name>
</gene>
<comment type="caution">
    <text evidence="1">The sequence shown here is derived from an EMBL/GenBank/DDBJ whole genome shotgun (WGS) entry which is preliminary data.</text>
</comment>
<reference evidence="1 2" key="2">
    <citation type="submission" date="2007-05" db="EMBL/GenBank/DDBJ databases">
        <title>Draft genome sequence of Bifidobacterium adolescentis (L2-32).</title>
        <authorList>
            <person name="Sudarsanam P."/>
            <person name="Ley R."/>
            <person name="Guruge J."/>
            <person name="Turnbaugh P.J."/>
            <person name="Mahowald M."/>
            <person name="Liep D."/>
            <person name="Gordon J."/>
        </authorList>
    </citation>
    <scope>NUCLEOTIDE SEQUENCE [LARGE SCALE GENOMIC DNA]</scope>
    <source>
        <strain evidence="1 2">L2-32</strain>
    </source>
</reference>
<name>A7A7A3_BIFAD</name>
<dbReference type="AlphaFoldDB" id="A7A7A3"/>
<reference evidence="1 2" key="1">
    <citation type="submission" date="2007-04" db="EMBL/GenBank/DDBJ databases">
        <authorList>
            <person name="Fulton L."/>
            <person name="Clifton S."/>
            <person name="Fulton B."/>
            <person name="Xu J."/>
            <person name="Minx P."/>
            <person name="Pepin K.H."/>
            <person name="Johnson M."/>
            <person name="Thiruvilangam P."/>
            <person name="Bhonagiri V."/>
            <person name="Nash W.E."/>
            <person name="Mardis E.R."/>
            <person name="Wilson R.K."/>
        </authorList>
    </citation>
    <scope>NUCLEOTIDE SEQUENCE [LARGE SCALE GENOMIC DNA]</scope>
    <source>
        <strain evidence="1 2">L2-32</strain>
    </source>
</reference>
<dbReference type="Proteomes" id="UP000003773">
    <property type="component" value="Unassembled WGS sequence"/>
</dbReference>
<protein>
    <submittedName>
        <fullName evidence="1">Uncharacterized protein</fullName>
    </submittedName>
</protein>
<organism evidence="1 2">
    <name type="scientific">Bifidobacterium adolescentis L2-32</name>
    <dbReference type="NCBI Taxonomy" id="411481"/>
    <lineage>
        <taxon>Bacteria</taxon>
        <taxon>Bacillati</taxon>
        <taxon>Actinomycetota</taxon>
        <taxon>Actinomycetes</taxon>
        <taxon>Bifidobacteriales</taxon>
        <taxon>Bifidobacteriaceae</taxon>
        <taxon>Bifidobacterium</taxon>
    </lineage>
</organism>
<accession>A7A7A3</accession>
<dbReference type="EMBL" id="AAXD02000052">
    <property type="protein sequence ID" value="EDN82686.1"/>
    <property type="molecule type" value="Genomic_DNA"/>
</dbReference>
<dbReference type="HOGENOM" id="CLU_3372333_0_0_11"/>
<evidence type="ECO:0000313" key="1">
    <source>
        <dbReference type="EMBL" id="EDN82686.1"/>
    </source>
</evidence>
<proteinExistence type="predicted"/>